<keyword evidence="1" id="KW-0732">Signal</keyword>
<dbReference type="PROSITE" id="PS51257">
    <property type="entry name" value="PROKAR_LIPOPROTEIN"/>
    <property type="match status" value="1"/>
</dbReference>
<protein>
    <recommendedName>
        <fullName evidence="2">DUF2272 domain-containing protein</fullName>
    </recommendedName>
</protein>
<feature type="chain" id="PRO_5016299664" description="DUF2272 domain-containing protein" evidence="1">
    <location>
        <begin position="22"/>
        <end position="310"/>
    </location>
</feature>
<dbReference type="Pfam" id="PF10030">
    <property type="entry name" value="DUF2272"/>
    <property type="match status" value="1"/>
</dbReference>
<dbReference type="AlphaFoldDB" id="A0A317EFS9"/>
<proteinExistence type="predicted"/>
<evidence type="ECO:0000313" key="4">
    <source>
        <dbReference type="Proteomes" id="UP000245461"/>
    </source>
</evidence>
<feature type="domain" description="DUF2272" evidence="2">
    <location>
        <begin position="151"/>
        <end position="306"/>
    </location>
</feature>
<sequence>MKPMAAIAAILCAALIVGACAPRTRGRTPVAARPGTVTATVDAGGIPVPYACSGRQPALAPGGLAAAMVGIARGEWQKWGARTIDIRPDATVLTLPGRIPAVWEQERESFPMLAEYWCAVPPYRNYWEQAAKSAGFSDIVADDGGIDDDAFKRQSVGGSPFGEPWSAAFTSWVIHMAGLPESRFRYSDTHWDYVSDAMTAAPGTRAFRALGIALAPPAPGDLVCATRSGTPPATWQDLALQGTRPMHCDIVVGYTACNFSPSGRCIEAIGGNVLQAVSLSRIPLDSAGRVVPGLPGTGRDWLVVLKNQGG</sequence>
<gene>
    <name evidence="3" type="ORF">DKG74_01745</name>
</gene>
<keyword evidence="4" id="KW-1185">Reference proteome</keyword>
<dbReference type="RefSeq" id="WP_109901958.1">
    <property type="nucleotide sequence ID" value="NZ_QGLE01000001.1"/>
</dbReference>
<reference evidence="3 4" key="1">
    <citation type="submission" date="2018-05" db="EMBL/GenBank/DDBJ databases">
        <title>Zavarzinia sp. HR-AS.</title>
        <authorList>
            <person name="Lee Y."/>
            <person name="Jeon C.O."/>
        </authorList>
    </citation>
    <scope>NUCLEOTIDE SEQUENCE [LARGE SCALE GENOMIC DNA]</scope>
    <source>
        <strain evidence="3 4">HR-AS</strain>
    </source>
</reference>
<organism evidence="3 4">
    <name type="scientific">Zavarzinia aquatilis</name>
    <dbReference type="NCBI Taxonomy" id="2211142"/>
    <lineage>
        <taxon>Bacteria</taxon>
        <taxon>Pseudomonadati</taxon>
        <taxon>Pseudomonadota</taxon>
        <taxon>Alphaproteobacteria</taxon>
        <taxon>Rhodospirillales</taxon>
        <taxon>Zavarziniaceae</taxon>
        <taxon>Zavarzinia</taxon>
    </lineage>
</organism>
<dbReference type="InterPro" id="IPR019262">
    <property type="entry name" value="DUF2272"/>
</dbReference>
<evidence type="ECO:0000313" key="3">
    <source>
        <dbReference type="EMBL" id="PWR25709.1"/>
    </source>
</evidence>
<dbReference type="EMBL" id="QGLE01000001">
    <property type="protein sequence ID" value="PWR25709.1"/>
    <property type="molecule type" value="Genomic_DNA"/>
</dbReference>
<dbReference type="Proteomes" id="UP000245461">
    <property type="component" value="Unassembled WGS sequence"/>
</dbReference>
<evidence type="ECO:0000259" key="2">
    <source>
        <dbReference type="Pfam" id="PF10030"/>
    </source>
</evidence>
<name>A0A317EFS9_9PROT</name>
<accession>A0A317EFS9</accession>
<dbReference type="OrthoDB" id="8836344at2"/>
<feature type="signal peptide" evidence="1">
    <location>
        <begin position="1"/>
        <end position="21"/>
    </location>
</feature>
<evidence type="ECO:0000256" key="1">
    <source>
        <dbReference type="SAM" id="SignalP"/>
    </source>
</evidence>
<comment type="caution">
    <text evidence="3">The sequence shown here is derived from an EMBL/GenBank/DDBJ whole genome shotgun (WGS) entry which is preliminary data.</text>
</comment>